<protein>
    <submittedName>
        <fullName evidence="2">Uncharacterized protein</fullName>
    </submittedName>
</protein>
<gene>
    <name evidence="2" type="ORF">BTN85_0787</name>
</gene>
<name>A0A1Q6DVA0_METT1</name>
<evidence type="ECO:0000313" key="2">
    <source>
        <dbReference type="EMBL" id="OKY78299.1"/>
    </source>
</evidence>
<sequence length="476" mass="55663">MSEVKYIKKDKEGLEEIKVGKEDSIKCPVFIPEIKSSEDLYPLLNHRNFLENKNPIMVPGYKWQKIRTKEEFTDRKDEIKKLMKDHPLLYYEPPELFRYKRPSNLITYSLRGSRAKRRDFNKEIKNKNIDDAIEILPEFFQPFVECQLNRVLEIMEDKYDESLEEEKLERWDKPIAQAWTDERVNKGWQEYFFTLAKDASKMPNANLIPPSPPLLKSSKLINKENRVLADLKRIRGVNRAMMNITEKVGGELSSYFHLYIDYGIFKPNSNVSLRKLQEKIEKEIQVNSYAGIALTISNYSKVWKNDLVKRLGNFITSIVNIAKENYLPVILPRSKWYGEYLTDYGVNGFSSLMNGHYRYSQRSTGGIGEKARYGKVPVIELANEYNIEKIQRFLKEYGELPNIESLPSKPEWNPDGGSLTEKFGNPKQFRIHFGKARRLSHVEEASRLRESIKDGNLSPAKRYLEKSDHPELSNKN</sequence>
<dbReference type="EMBL" id="MSDW01000001">
    <property type="protein sequence ID" value="OKY78299.1"/>
    <property type="molecule type" value="Genomic_DNA"/>
</dbReference>
<proteinExistence type="predicted"/>
<evidence type="ECO:0000256" key="1">
    <source>
        <dbReference type="SAM" id="MobiDB-lite"/>
    </source>
</evidence>
<organism evidence="2 3">
    <name type="scientific">Methanohalarchaeum thermophilum</name>
    <dbReference type="NCBI Taxonomy" id="1903181"/>
    <lineage>
        <taxon>Archaea</taxon>
        <taxon>Methanobacteriati</taxon>
        <taxon>Methanobacteriota</taxon>
        <taxon>Methanonatronarchaeia</taxon>
        <taxon>Methanonatronarchaeales</taxon>
        <taxon>Methanonatronarchaeaceae</taxon>
        <taxon>Candidatus Methanohalarchaeum</taxon>
    </lineage>
</organism>
<accession>A0A1Q6DVA0</accession>
<feature type="compositionally biased region" description="Basic and acidic residues" evidence="1">
    <location>
        <begin position="462"/>
        <end position="476"/>
    </location>
</feature>
<comment type="caution">
    <text evidence="2">The sequence shown here is derived from an EMBL/GenBank/DDBJ whole genome shotgun (WGS) entry which is preliminary data.</text>
</comment>
<reference evidence="2" key="1">
    <citation type="submission" date="2016-12" db="EMBL/GenBank/DDBJ databases">
        <title>Discovery of methanogenic haloarchaea.</title>
        <authorList>
            <person name="Sorokin D.Y."/>
            <person name="Makarova K.S."/>
            <person name="Abbas B."/>
            <person name="Ferrer M."/>
            <person name="Golyshin P.N."/>
        </authorList>
    </citation>
    <scope>NUCLEOTIDE SEQUENCE [LARGE SCALE GENOMIC DNA]</scope>
    <source>
        <strain evidence="2">HMET1</strain>
    </source>
</reference>
<dbReference type="InParanoid" id="A0A1Q6DVA0"/>
<dbReference type="AlphaFoldDB" id="A0A1Q6DVA0"/>
<keyword evidence="3" id="KW-1185">Reference proteome</keyword>
<feature type="region of interest" description="Disordered" evidence="1">
    <location>
        <begin position="450"/>
        <end position="476"/>
    </location>
</feature>
<dbReference type="Proteomes" id="UP000185744">
    <property type="component" value="Unassembled WGS sequence"/>
</dbReference>
<evidence type="ECO:0000313" key="3">
    <source>
        <dbReference type="Proteomes" id="UP000185744"/>
    </source>
</evidence>